<evidence type="ECO:0000313" key="3">
    <source>
        <dbReference type="Proteomes" id="UP000574067"/>
    </source>
</evidence>
<comment type="caution">
    <text evidence="2">The sequence shown here is derived from an EMBL/GenBank/DDBJ whole genome shotgun (WGS) entry which is preliminary data.</text>
</comment>
<dbReference type="Pfam" id="PF04717">
    <property type="entry name" value="Phage_base_V"/>
    <property type="match status" value="1"/>
</dbReference>
<organism evidence="2 3">
    <name type="scientific">Azohydromonas caseinilytica</name>
    <dbReference type="NCBI Taxonomy" id="2728836"/>
    <lineage>
        <taxon>Bacteria</taxon>
        <taxon>Pseudomonadati</taxon>
        <taxon>Pseudomonadota</taxon>
        <taxon>Betaproteobacteria</taxon>
        <taxon>Burkholderiales</taxon>
        <taxon>Sphaerotilaceae</taxon>
        <taxon>Azohydromonas</taxon>
    </lineage>
</organism>
<dbReference type="Gene3D" id="2.40.50.230">
    <property type="entry name" value="Gp5 N-terminal domain"/>
    <property type="match status" value="1"/>
</dbReference>
<dbReference type="InterPro" id="IPR037026">
    <property type="entry name" value="Vgr_OB-fold_dom_sf"/>
</dbReference>
<protein>
    <recommendedName>
        <fullName evidence="1">Gp5/Type VI secretion system Vgr protein OB-fold domain-containing protein</fullName>
    </recommendedName>
</protein>
<reference evidence="2 3" key="1">
    <citation type="submission" date="2020-04" db="EMBL/GenBank/DDBJ databases">
        <title>Azohydromonas sp. isolated from soil.</title>
        <authorList>
            <person name="Dahal R.H."/>
        </authorList>
    </citation>
    <scope>NUCLEOTIDE SEQUENCE [LARGE SCALE GENOMIC DNA]</scope>
    <source>
        <strain evidence="2 3">G-1-1-14</strain>
    </source>
</reference>
<name>A0A848F4N4_9BURK</name>
<feature type="domain" description="Gp5/Type VI secretion system Vgr protein OB-fold" evidence="1">
    <location>
        <begin position="58"/>
        <end position="96"/>
    </location>
</feature>
<evidence type="ECO:0000313" key="2">
    <source>
        <dbReference type="EMBL" id="NML13685.1"/>
    </source>
</evidence>
<dbReference type="AlphaFoldDB" id="A0A848F4N4"/>
<dbReference type="RefSeq" id="WP_169158595.1">
    <property type="nucleotide sequence ID" value="NZ_JABBFW010000001.1"/>
</dbReference>
<dbReference type="SUPFAM" id="SSF69255">
    <property type="entry name" value="gp5 N-terminal domain-like"/>
    <property type="match status" value="1"/>
</dbReference>
<dbReference type="Proteomes" id="UP000574067">
    <property type="component" value="Unassembled WGS sequence"/>
</dbReference>
<evidence type="ECO:0000259" key="1">
    <source>
        <dbReference type="Pfam" id="PF04717"/>
    </source>
</evidence>
<keyword evidence="3" id="KW-1185">Reference proteome</keyword>
<gene>
    <name evidence="2" type="ORF">HHL10_01650</name>
</gene>
<dbReference type="EMBL" id="JABBFW010000001">
    <property type="protein sequence ID" value="NML13685.1"/>
    <property type="molecule type" value="Genomic_DNA"/>
</dbReference>
<proteinExistence type="predicted"/>
<sequence>MTDPTAAIRAIVRDELAALRLPDIGVVTSVFAHEGDDDGHNHECNVQLREGTLELRRVPIATPHIGMVSAPAVGDLVLLAYVNGDPNRAVVVGRLYSEKANPPKHAEKEWRIESPLRGVSSIAIDKDESVVVTAGKTVLTVRKDGAVEIAGEAELKIEVKGAVALKCTDAKIDASGNIDLGDGGAGVITEASHKCYFTGKPLVPSKTVKAKG</sequence>
<dbReference type="InterPro" id="IPR006531">
    <property type="entry name" value="Gp5/Vgr_OB"/>
</dbReference>
<accession>A0A848F4N4</accession>